<dbReference type="FunFam" id="3.20.20.100:FF:000006">
    <property type="entry name" value="Aldo-keto reductase family 1 member A1"/>
    <property type="match status" value="1"/>
</dbReference>
<reference evidence="6" key="1">
    <citation type="submission" date="2015-01" db="EMBL/GenBank/DDBJ databases">
        <authorList>
            <person name="Aksoy S."/>
            <person name="Warren W."/>
            <person name="Wilson R.K."/>
        </authorList>
    </citation>
    <scope>NUCLEOTIDE SEQUENCE [LARGE SCALE GENOMIC DNA]</scope>
    <source>
        <strain evidence="6">IAEA</strain>
    </source>
</reference>
<dbReference type="STRING" id="67801.A0A1B0BNU1"/>
<dbReference type="PROSITE" id="PS00063">
    <property type="entry name" value="ALDOKETO_REDUCTASE_3"/>
    <property type="match status" value="1"/>
</dbReference>
<keyword evidence="3" id="KW-0560">Oxidoreductase</keyword>
<evidence type="ECO:0000259" key="4">
    <source>
        <dbReference type="Pfam" id="PF00248"/>
    </source>
</evidence>
<name>A0A1B0BNU1_9MUSC</name>
<dbReference type="EnsemblMetazoa" id="GPPI035864-RA">
    <property type="protein sequence ID" value="GPPI035864-PA"/>
    <property type="gene ID" value="GPPI035864"/>
</dbReference>
<dbReference type="InterPro" id="IPR018170">
    <property type="entry name" value="Aldo/ket_reductase_CS"/>
</dbReference>
<evidence type="ECO:0000256" key="1">
    <source>
        <dbReference type="ARBA" id="ARBA00007905"/>
    </source>
</evidence>
<dbReference type="PRINTS" id="PR00069">
    <property type="entry name" value="ALDKETRDTASE"/>
</dbReference>
<organism evidence="5 6">
    <name type="scientific">Glossina palpalis gambiensis</name>
    <dbReference type="NCBI Taxonomy" id="67801"/>
    <lineage>
        <taxon>Eukaryota</taxon>
        <taxon>Metazoa</taxon>
        <taxon>Ecdysozoa</taxon>
        <taxon>Arthropoda</taxon>
        <taxon>Hexapoda</taxon>
        <taxon>Insecta</taxon>
        <taxon>Pterygota</taxon>
        <taxon>Neoptera</taxon>
        <taxon>Endopterygota</taxon>
        <taxon>Diptera</taxon>
        <taxon>Brachycera</taxon>
        <taxon>Muscomorpha</taxon>
        <taxon>Hippoboscoidea</taxon>
        <taxon>Glossinidae</taxon>
        <taxon>Glossina</taxon>
    </lineage>
</organism>
<evidence type="ECO:0000313" key="5">
    <source>
        <dbReference type="EnsemblMetazoa" id="GPPI035864-PA"/>
    </source>
</evidence>
<accession>A0A1B0BNU1</accession>
<comment type="similarity">
    <text evidence="1">Belongs to the aldo/keto reductase family.</text>
</comment>
<sequence length="380" mass="43302">MANDMFLIFNNGLRMPTLGIGTWQAPDDEIEFALDLALEIGYRHIDTAPVYRNEKAIGRVLKKWLASGKIKREELFITTKLPPPANNPAYVEPTIKNSLADLQLDYVDLYLIHVPFGVFMENDDFKRDANGLLEIDPSTDHIAIWKKMEHLVALGLTKSIGLSNFNQEQIRRILNNCTIRPANLQIEHHIYLQQPNLIKFCETEGVTITAYAPLGSRGVASLNKMVGVERDLPDLLDVPLVKEIAKNYGKTPAQVLIRWILDCGLATIPKSTNRERLRQNFNVFDFALTAEEIKKLKSLDANIRICDFKFFPGVERHPEFPFDREIEFALDQPLKIGYRHIDTAPDCRNKIAIGHLLKKELASQKKIAIATKLPPTDRYY</sequence>
<dbReference type="Gene3D" id="3.20.20.100">
    <property type="entry name" value="NADP-dependent oxidoreductase domain"/>
    <property type="match status" value="2"/>
</dbReference>
<evidence type="ECO:0000256" key="3">
    <source>
        <dbReference type="ARBA" id="ARBA00023002"/>
    </source>
</evidence>
<dbReference type="InterPro" id="IPR023210">
    <property type="entry name" value="NADP_OxRdtase_dom"/>
</dbReference>
<dbReference type="EMBL" id="JXJN01017597">
    <property type="status" value="NOT_ANNOTATED_CDS"/>
    <property type="molecule type" value="Genomic_DNA"/>
</dbReference>
<keyword evidence="2" id="KW-0521">NADP</keyword>
<feature type="domain" description="NADP-dependent oxidoreductase" evidence="4">
    <location>
        <begin position="18"/>
        <end position="300"/>
    </location>
</feature>
<dbReference type="InterPro" id="IPR020471">
    <property type="entry name" value="AKR"/>
</dbReference>
<dbReference type="AlphaFoldDB" id="A0A1B0BNU1"/>
<evidence type="ECO:0000256" key="2">
    <source>
        <dbReference type="ARBA" id="ARBA00022857"/>
    </source>
</evidence>
<dbReference type="PROSITE" id="PS00062">
    <property type="entry name" value="ALDOKETO_REDUCTASE_2"/>
    <property type="match status" value="1"/>
</dbReference>
<evidence type="ECO:0000313" key="6">
    <source>
        <dbReference type="Proteomes" id="UP000092460"/>
    </source>
</evidence>
<dbReference type="InterPro" id="IPR036812">
    <property type="entry name" value="NAD(P)_OxRdtase_dom_sf"/>
</dbReference>
<dbReference type="PANTHER" id="PTHR11732">
    <property type="entry name" value="ALDO/KETO REDUCTASE"/>
    <property type="match status" value="1"/>
</dbReference>
<keyword evidence="6" id="KW-1185">Reference proteome</keyword>
<dbReference type="GO" id="GO:0016491">
    <property type="term" value="F:oxidoreductase activity"/>
    <property type="evidence" value="ECO:0007669"/>
    <property type="project" value="UniProtKB-KW"/>
</dbReference>
<protein>
    <recommendedName>
        <fullName evidence="4">NADP-dependent oxidoreductase domain-containing protein</fullName>
    </recommendedName>
</protein>
<dbReference type="Proteomes" id="UP000092460">
    <property type="component" value="Unassembled WGS sequence"/>
</dbReference>
<dbReference type="Pfam" id="PF00248">
    <property type="entry name" value="Aldo_ket_red"/>
    <property type="match status" value="1"/>
</dbReference>
<reference evidence="5" key="2">
    <citation type="submission" date="2020-05" db="UniProtKB">
        <authorList>
            <consortium name="EnsemblMetazoa"/>
        </authorList>
    </citation>
    <scope>IDENTIFICATION</scope>
    <source>
        <strain evidence="5">IAEA</strain>
    </source>
</reference>
<dbReference type="PROSITE" id="PS00798">
    <property type="entry name" value="ALDOKETO_REDUCTASE_1"/>
    <property type="match status" value="1"/>
</dbReference>
<proteinExistence type="inferred from homology"/>
<dbReference type="VEuPathDB" id="VectorBase:GPPI035864"/>
<dbReference type="SUPFAM" id="SSF51430">
    <property type="entry name" value="NAD(P)-linked oxidoreductase"/>
    <property type="match status" value="2"/>
</dbReference>